<geneLocation type="plasmid" evidence="2 3">
    <name>unnamed4</name>
</geneLocation>
<keyword evidence="2" id="KW-0614">Plasmid</keyword>
<reference evidence="2 3" key="1">
    <citation type="submission" date="2017-04" db="EMBL/GenBank/DDBJ databases">
        <title>The Characteristic of a Fine Plant Growth-Promoting Rhizobacteria Bacillus mycoides Gnyt1 and its Whole Genome Sequencing Analysis.</title>
        <authorList>
            <person name="Li J.H."/>
            <person name="Yao T."/>
        </authorList>
    </citation>
    <scope>NUCLEOTIDE SEQUENCE [LARGE SCALE GENOMIC DNA]</scope>
    <source>
        <strain evidence="2 3">Gnyt1</strain>
        <plasmid evidence="3">Plasmid unnamed4</plasmid>
    </source>
</reference>
<accession>A0A1W6AIZ1</accession>
<organism evidence="2 3">
    <name type="scientific">Bacillus mycoides</name>
    <dbReference type="NCBI Taxonomy" id="1405"/>
    <lineage>
        <taxon>Bacteria</taxon>
        <taxon>Bacillati</taxon>
        <taxon>Bacillota</taxon>
        <taxon>Bacilli</taxon>
        <taxon>Bacillales</taxon>
        <taxon>Bacillaceae</taxon>
        <taxon>Bacillus</taxon>
        <taxon>Bacillus cereus group</taxon>
    </lineage>
</organism>
<evidence type="ECO:0000313" key="3">
    <source>
        <dbReference type="Proteomes" id="UP000192932"/>
    </source>
</evidence>
<feature type="transmembrane region" description="Helical" evidence="1">
    <location>
        <begin position="53"/>
        <end position="77"/>
    </location>
</feature>
<gene>
    <name evidence="2" type="ORF">B7492_32900</name>
</gene>
<keyword evidence="1" id="KW-1133">Transmembrane helix</keyword>
<evidence type="ECO:0000256" key="1">
    <source>
        <dbReference type="SAM" id="Phobius"/>
    </source>
</evidence>
<evidence type="ECO:0000313" key="2">
    <source>
        <dbReference type="EMBL" id="ARJ25836.1"/>
    </source>
</evidence>
<dbReference type="AlphaFoldDB" id="A0A1W6AIZ1"/>
<name>A0A1W6AIZ1_BACMY</name>
<dbReference type="Proteomes" id="UP000192932">
    <property type="component" value="Plasmid unnamed4"/>
</dbReference>
<sequence>MANTLSKVNNCNSIITQNQSKELEHISFKQDALKSYRSLCEWFGIEDCINSQIWFFGTFGIAIAMLFTTYLIAGFLYGF</sequence>
<dbReference type="RefSeq" id="WP_085313542.1">
    <property type="nucleotide sequence ID" value="NZ_CP020747.1"/>
</dbReference>
<protein>
    <recommendedName>
        <fullName evidence="4">DUF3961 domain-containing protein</fullName>
    </recommendedName>
</protein>
<evidence type="ECO:0008006" key="4">
    <source>
        <dbReference type="Google" id="ProtNLM"/>
    </source>
</evidence>
<dbReference type="EMBL" id="CP020747">
    <property type="protein sequence ID" value="ARJ25836.1"/>
    <property type="molecule type" value="Genomic_DNA"/>
</dbReference>
<keyword evidence="1" id="KW-0812">Transmembrane</keyword>
<keyword evidence="1" id="KW-0472">Membrane</keyword>
<proteinExistence type="predicted"/>